<evidence type="ECO:0000313" key="2">
    <source>
        <dbReference type="Proteomes" id="UP001346149"/>
    </source>
</evidence>
<name>A0AAN7R2R7_TRANT</name>
<dbReference type="EMBL" id="JAXQNO010000013">
    <property type="protein sequence ID" value="KAK4786050.1"/>
    <property type="molecule type" value="Genomic_DNA"/>
</dbReference>
<evidence type="ECO:0000313" key="1">
    <source>
        <dbReference type="EMBL" id="KAK4786050.1"/>
    </source>
</evidence>
<reference evidence="1 2" key="1">
    <citation type="journal article" date="2023" name="Hortic Res">
        <title>Pangenome of water caltrop reveals structural variations and asymmetric subgenome divergence after allopolyploidization.</title>
        <authorList>
            <person name="Zhang X."/>
            <person name="Chen Y."/>
            <person name="Wang L."/>
            <person name="Yuan Y."/>
            <person name="Fang M."/>
            <person name="Shi L."/>
            <person name="Lu R."/>
            <person name="Comes H.P."/>
            <person name="Ma Y."/>
            <person name="Chen Y."/>
            <person name="Huang G."/>
            <person name="Zhou Y."/>
            <person name="Zheng Z."/>
            <person name="Qiu Y."/>
        </authorList>
    </citation>
    <scope>NUCLEOTIDE SEQUENCE [LARGE SCALE GENOMIC DNA]</scope>
    <source>
        <strain evidence="1">F231</strain>
    </source>
</reference>
<dbReference type="Proteomes" id="UP001346149">
    <property type="component" value="Unassembled WGS sequence"/>
</dbReference>
<accession>A0AAN7R2R7</accession>
<comment type="caution">
    <text evidence="1">The sequence shown here is derived from an EMBL/GenBank/DDBJ whole genome shotgun (WGS) entry which is preliminary data.</text>
</comment>
<proteinExistence type="predicted"/>
<keyword evidence="2" id="KW-1185">Reference proteome</keyword>
<dbReference type="AlphaFoldDB" id="A0AAN7R2R7"/>
<gene>
    <name evidence="1" type="ORF">SAY86_002739</name>
</gene>
<sequence length="101" mass="11489">MTLMASRRKLFLIGNHPGDLFGAGSGFLSGLLCRIMLRAVQSFWLLLCEVLLWPFGSVNRYISSRTYREGVDGSERNERSYHLYDLQAENREASASLEETL</sequence>
<organism evidence="1 2">
    <name type="scientific">Trapa natans</name>
    <name type="common">Water chestnut</name>
    <dbReference type="NCBI Taxonomy" id="22666"/>
    <lineage>
        <taxon>Eukaryota</taxon>
        <taxon>Viridiplantae</taxon>
        <taxon>Streptophyta</taxon>
        <taxon>Embryophyta</taxon>
        <taxon>Tracheophyta</taxon>
        <taxon>Spermatophyta</taxon>
        <taxon>Magnoliopsida</taxon>
        <taxon>eudicotyledons</taxon>
        <taxon>Gunneridae</taxon>
        <taxon>Pentapetalae</taxon>
        <taxon>rosids</taxon>
        <taxon>malvids</taxon>
        <taxon>Myrtales</taxon>
        <taxon>Lythraceae</taxon>
        <taxon>Trapa</taxon>
    </lineage>
</organism>
<protein>
    <submittedName>
        <fullName evidence="1">Uncharacterized protein</fullName>
    </submittedName>
</protein>